<keyword evidence="1 7" id="KW-0963">Cytoplasm</keyword>
<keyword evidence="6 7" id="KW-0804">Transcription</keyword>
<feature type="region of interest" description="Disordered" evidence="8">
    <location>
        <begin position="1"/>
        <end position="43"/>
    </location>
</feature>
<dbReference type="NCBIfam" id="NF003994">
    <property type="entry name" value="PRK05472.2-3"/>
    <property type="match status" value="1"/>
</dbReference>
<evidence type="ECO:0000256" key="1">
    <source>
        <dbReference type="ARBA" id="ARBA00022490"/>
    </source>
</evidence>
<feature type="domain" description="CoA-binding" evidence="9">
    <location>
        <begin position="121"/>
        <end position="221"/>
    </location>
</feature>
<dbReference type="PANTHER" id="PTHR35786:SF1">
    <property type="entry name" value="REDOX-SENSING TRANSCRIPTIONAL REPRESSOR REX 1"/>
    <property type="match status" value="1"/>
</dbReference>
<evidence type="ECO:0000259" key="9">
    <source>
        <dbReference type="SMART" id="SM00881"/>
    </source>
</evidence>
<dbReference type="InterPro" id="IPR036390">
    <property type="entry name" value="WH_DNA-bd_sf"/>
</dbReference>
<dbReference type="NCBIfam" id="NF003995">
    <property type="entry name" value="PRK05472.2-4"/>
    <property type="match status" value="1"/>
</dbReference>
<accession>A0A4R6UIH0</accession>
<dbReference type="InterPro" id="IPR003781">
    <property type="entry name" value="CoA-bd"/>
</dbReference>
<feature type="compositionally biased region" description="Low complexity" evidence="8">
    <location>
        <begin position="253"/>
        <end position="266"/>
    </location>
</feature>
<keyword evidence="11" id="KW-1185">Reference proteome</keyword>
<dbReference type="HAMAP" id="MF_01131">
    <property type="entry name" value="Rex"/>
    <property type="match status" value="1"/>
</dbReference>
<keyword evidence="5 7" id="KW-0238">DNA-binding</keyword>
<dbReference type="NCBIfam" id="NF003992">
    <property type="entry name" value="PRK05472.2-1"/>
    <property type="match status" value="1"/>
</dbReference>
<keyword evidence="2 7" id="KW-0678">Repressor</keyword>
<comment type="function">
    <text evidence="7">Modulates transcription in response to changes in cellular NADH/NAD(+) redox state.</text>
</comment>
<name>A0A4R6UIH0_9PSEU</name>
<evidence type="ECO:0000256" key="2">
    <source>
        <dbReference type="ARBA" id="ARBA00022491"/>
    </source>
</evidence>
<dbReference type="Gene3D" id="3.40.50.720">
    <property type="entry name" value="NAD(P)-binding Rossmann-like Domain"/>
    <property type="match status" value="1"/>
</dbReference>
<dbReference type="InterPro" id="IPR022876">
    <property type="entry name" value="Tscrpt_rep_Rex"/>
</dbReference>
<dbReference type="GO" id="GO:0003700">
    <property type="term" value="F:DNA-binding transcription factor activity"/>
    <property type="evidence" value="ECO:0007669"/>
    <property type="project" value="UniProtKB-UniRule"/>
</dbReference>
<feature type="binding site" evidence="7">
    <location>
        <begin position="131"/>
        <end position="136"/>
    </location>
    <ligand>
        <name>NAD(+)</name>
        <dbReference type="ChEBI" id="CHEBI:57540"/>
    </ligand>
</feature>
<comment type="subcellular location">
    <subcellularLocation>
        <location evidence="7">Cytoplasm</location>
    </subcellularLocation>
</comment>
<dbReference type="GO" id="GO:0051775">
    <property type="term" value="P:response to redox state"/>
    <property type="evidence" value="ECO:0007669"/>
    <property type="project" value="InterPro"/>
</dbReference>
<dbReference type="AlphaFoldDB" id="A0A4R6UIH0"/>
<dbReference type="RefSeq" id="WP_424922964.1">
    <property type="nucleotide sequence ID" value="NZ_BAABHR010000070.1"/>
</dbReference>
<dbReference type="GO" id="GO:0005737">
    <property type="term" value="C:cytoplasm"/>
    <property type="evidence" value="ECO:0007669"/>
    <property type="project" value="UniProtKB-SubCell"/>
</dbReference>
<dbReference type="InterPro" id="IPR036291">
    <property type="entry name" value="NAD(P)-bd_dom_sf"/>
</dbReference>
<comment type="subunit">
    <text evidence="7">Homodimer.</text>
</comment>
<evidence type="ECO:0000313" key="10">
    <source>
        <dbReference type="EMBL" id="TDQ46700.1"/>
    </source>
</evidence>
<dbReference type="Pfam" id="PF02629">
    <property type="entry name" value="CoA_binding"/>
    <property type="match status" value="1"/>
</dbReference>
<evidence type="ECO:0000256" key="8">
    <source>
        <dbReference type="SAM" id="MobiDB-lite"/>
    </source>
</evidence>
<dbReference type="InterPro" id="IPR058236">
    <property type="entry name" value="Rex_actinobacterial-type"/>
</dbReference>
<protein>
    <recommendedName>
        <fullName evidence="7">Redox-sensing transcriptional repressor Rex</fullName>
    </recommendedName>
</protein>
<keyword evidence="4 7" id="KW-0520">NAD</keyword>
<dbReference type="SUPFAM" id="SSF46785">
    <property type="entry name" value="Winged helix' DNA-binding domain"/>
    <property type="match status" value="1"/>
</dbReference>
<dbReference type="NCBIfam" id="NF003993">
    <property type="entry name" value="PRK05472.2-2"/>
    <property type="match status" value="1"/>
</dbReference>
<proteinExistence type="inferred from homology"/>
<organism evidence="10 11">
    <name type="scientific">Actinomycetospora succinea</name>
    <dbReference type="NCBI Taxonomy" id="663603"/>
    <lineage>
        <taxon>Bacteria</taxon>
        <taxon>Bacillati</taxon>
        <taxon>Actinomycetota</taxon>
        <taxon>Actinomycetes</taxon>
        <taxon>Pseudonocardiales</taxon>
        <taxon>Pseudonocardiaceae</taxon>
        <taxon>Actinomycetospora</taxon>
    </lineage>
</organism>
<reference evidence="10 11" key="1">
    <citation type="submission" date="2019-03" db="EMBL/GenBank/DDBJ databases">
        <title>Genomic Encyclopedia of Type Strains, Phase IV (KMG-IV): sequencing the most valuable type-strain genomes for metagenomic binning, comparative biology and taxonomic classification.</title>
        <authorList>
            <person name="Goeker M."/>
        </authorList>
    </citation>
    <scope>NUCLEOTIDE SEQUENCE [LARGE SCALE GENOMIC DNA]</scope>
    <source>
        <strain evidence="10 11">DSM 45775</strain>
    </source>
</reference>
<dbReference type="SUPFAM" id="SSF51735">
    <property type="entry name" value="NAD(P)-binding Rossmann-fold domains"/>
    <property type="match status" value="1"/>
</dbReference>
<dbReference type="InterPro" id="IPR036388">
    <property type="entry name" value="WH-like_DNA-bd_sf"/>
</dbReference>
<dbReference type="PANTHER" id="PTHR35786">
    <property type="entry name" value="REDOX-SENSING TRANSCRIPTIONAL REPRESSOR REX"/>
    <property type="match status" value="1"/>
</dbReference>
<dbReference type="NCBIfam" id="NF003996">
    <property type="entry name" value="PRK05472.2-5"/>
    <property type="match status" value="1"/>
</dbReference>
<feature type="DNA-binding region" description="H-T-H motif" evidence="7">
    <location>
        <begin position="57"/>
        <end position="96"/>
    </location>
</feature>
<dbReference type="EMBL" id="SNYO01000015">
    <property type="protein sequence ID" value="TDQ46700.1"/>
    <property type="molecule type" value="Genomic_DNA"/>
</dbReference>
<dbReference type="GO" id="GO:0045892">
    <property type="term" value="P:negative regulation of DNA-templated transcription"/>
    <property type="evidence" value="ECO:0007669"/>
    <property type="project" value="InterPro"/>
</dbReference>
<evidence type="ECO:0000256" key="6">
    <source>
        <dbReference type="ARBA" id="ARBA00023163"/>
    </source>
</evidence>
<evidence type="ECO:0000256" key="5">
    <source>
        <dbReference type="ARBA" id="ARBA00023125"/>
    </source>
</evidence>
<comment type="similarity">
    <text evidence="7">Belongs to the transcriptional regulatory Rex family.</text>
</comment>
<evidence type="ECO:0000256" key="3">
    <source>
        <dbReference type="ARBA" id="ARBA00023015"/>
    </source>
</evidence>
<sequence>MTVDRGTRPARRPVPATRTPEDGLTAAPVNGSADVDHDTTDTATRPVPEATVARLAVYLRVLTTLLAEGRGTVSSEELAADAGVNSAKLRKDLSLIGSSGVRGVGYDVSRLVAEVEATLGLTRPHAVALVGVGNLGHALAGYGGFAARGFPVAALFDVDPALVGTTLDGVVVEHADTIPRVCAERGVTIGVVATPAPAAQQVCDHLVAAGVRSILNFAPTVLVVPAGVEVRKVDLAVEMQVLSFHVARRHGTVPAAGTAAGPATTPRQTPREAVSR</sequence>
<dbReference type="SMART" id="SM00881">
    <property type="entry name" value="CoA_binding"/>
    <property type="match status" value="1"/>
</dbReference>
<dbReference type="Gene3D" id="1.10.10.10">
    <property type="entry name" value="Winged helix-like DNA-binding domain superfamily/Winged helix DNA-binding domain"/>
    <property type="match status" value="1"/>
</dbReference>
<evidence type="ECO:0000256" key="4">
    <source>
        <dbReference type="ARBA" id="ARBA00023027"/>
    </source>
</evidence>
<evidence type="ECO:0000256" key="7">
    <source>
        <dbReference type="HAMAP-Rule" id="MF_01131"/>
    </source>
</evidence>
<dbReference type="GO" id="GO:0003677">
    <property type="term" value="F:DNA binding"/>
    <property type="evidence" value="ECO:0007669"/>
    <property type="project" value="UniProtKB-UniRule"/>
</dbReference>
<feature type="region of interest" description="Disordered" evidence="8">
    <location>
        <begin position="253"/>
        <end position="276"/>
    </location>
</feature>
<gene>
    <name evidence="7" type="primary">rex</name>
    <name evidence="10" type="ORF">EV188_11574</name>
</gene>
<evidence type="ECO:0000313" key="11">
    <source>
        <dbReference type="Proteomes" id="UP000295705"/>
    </source>
</evidence>
<dbReference type="Proteomes" id="UP000295705">
    <property type="component" value="Unassembled WGS sequence"/>
</dbReference>
<keyword evidence="3 7" id="KW-0805">Transcription regulation</keyword>
<comment type="caution">
    <text evidence="10">The sequence shown here is derived from an EMBL/GenBank/DDBJ whole genome shotgun (WGS) entry which is preliminary data.</text>
</comment>
<dbReference type="Pfam" id="PF06971">
    <property type="entry name" value="Put_DNA-bind_N"/>
    <property type="match status" value="1"/>
</dbReference>
<dbReference type="InterPro" id="IPR009718">
    <property type="entry name" value="Rex_DNA-bd_C_dom"/>
</dbReference>